<dbReference type="InterPro" id="IPR018688">
    <property type="entry name" value="PpoB2-like"/>
</dbReference>
<feature type="transmembrane region" description="Helical" evidence="1">
    <location>
        <begin position="76"/>
        <end position="103"/>
    </location>
</feature>
<sequence length="276" mass="29457">MPAGTALERLLRHDGAITAVGLSVLCALTWAYIVTGAGLGMSAWDMTTMAFLPQQHGTGESAQMGAMTPDHWGARVWILMVGMWWTMMIAMMTPSAAPTILLYARVHRHALAQDDHGTAPASLFATGYFLVWLAFSIAAAALQLVLQRAGIVSAATMGSQIHWISGVALIVTGLYQLSPLKNACLSHCRSPAAFLSRHWRPGASGALRLGALHGAYCVGCCWMMMVLLFVGGVMNLVWIAALSLLVLAEKVLSTGRWVGRVAGAVMIGWGVWILLA</sequence>
<proteinExistence type="predicted"/>
<comment type="caution">
    <text evidence="2">The sequence shown here is derived from an EMBL/GenBank/DDBJ whole genome shotgun (WGS) entry which is preliminary data.</text>
</comment>
<dbReference type="EMBL" id="JADLZT010000007">
    <property type="protein sequence ID" value="MBF6025083.1"/>
    <property type="molecule type" value="Genomic_DNA"/>
</dbReference>
<evidence type="ECO:0000256" key="1">
    <source>
        <dbReference type="SAM" id="Phobius"/>
    </source>
</evidence>
<keyword evidence="3" id="KW-1185">Reference proteome</keyword>
<keyword evidence="1" id="KW-0472">Membrane</keyword>
<dbReference type="Pfam" id="PF09948">
    <property type="entry name" value="PpoB2"/>
    <property type="match status" value="1"/>
</dbReference>
<keyword evidence="1" id="KW-0812">Transmembrane</keyword>
<reference evidence="2 3" key="1">
    <citation type="submission" date="2020-11" db="EMBL/GenBank/DDBJ databases">
        <title>Draft Genome Sequence and Secondary Metabolite Biosynthetic Potential of the Lysobacter niastensis Type strain DSM 18481.</title>
        <authorList>
            <person name="Turrini P."/>
            <person name="Artuso I."/>
            <person name="Tescari M."/>
            <person name="Lugli G.A."/>
            <person name="Frangipani E."/>
            <person name="Ventura M."/>
            <person name="Visca P."/>
        </authorList>
    </citation>
    <scope>NUCLEOTIDE SEQUENCE [LARGE SCALE GENOMIC DNA]</scope>
    <source>
        <strain evidence="2 3">DSM 18481</strain>
    </source>
</reference>
<accession>A0ABS0B9Y8</accession>
<name>A0ABS0B9Y8_9GAMM</name>
<dbReference type="Proteomes" id="UP001429984">
    <property type="component" value="Unassembled WGS sequence"/>
</dbReference>
<evidence type="ECO:0000313" key="2">
    <source>
        <dbReference type="EMBL" id="MBF6025083.1"/>
    </source>
</evidence>
<keyword evidence="1" id="KW-1133">Transmembrane helix</keyword>
<feature type="transmembrane region" description="Helical" evidence="1">
    <location>
        <begin position="123"/>
        <end position="146"/>
    </location>
</feature>
<feature type="transmembrane region" description="Helical" evidence="1">
    <location>
        <begin position="158"/>
        <end position="177"/>
    </location>
</feature>
<feature type="transmembrane region" description="Helical" evidence="1">
    <location>
        <begin position="257"/>
        <end position="275"/>
    </location>
</feature>
<feature type="transmembrane region" description="Helical" evidence="1">
    <location>
        <begin position="16"/>
        <end position="39"/>
    </location>
</feature>
<organism evidence="2 3">
    <name type="scientific">Lysobacter niastensis</name>
    <dbReference type="NCBI Taxonomy" id="380629"/>
    <lineage>
        <taxon>Bacteria</taxon>
        <taxon>Pseudomonadati</taxon>
        <taxon>Pseudomonadota</taxon>
        <taxon>Gammaproteobacteria</taxon>
        <taxon>Lysobacterales</taxon>
        <taxon>Lysobacteraceae</taxon>
        <taxon>Lysobacter</taxon>
    </lineage>
</organism>
<protein>
    <submittedName>
        <fullName evidence="2">DUF2182 domain-containing protein</fullName>
    </submittedName>
</protein>
<dbReference type="RefSeq" id="WP_194931690.1">
    <property type="nucleotide sequence ID" value="NZ_JADLZT010000007.1"/>
</dbReference>
<gene>
    <name evidence="2" type="ORF">IU514_13710</name>
</gene>
<evidence type="ECO:0000313" key="3">
    <source>
        <dbReference type="Proteomes" id="UP001429984"/>
    </source>
</evidence>
<feature type="transmembrane region" description="Helical" evidence="1">
    <location>
        <begin position="222"/>
        <end position="245"/>
    </location>
</feature>